<dbReference type="CDD" id="cd04301">
    <property type="entry name" value="NAT_SF"/>
    <property type="match status" value="1"/>
</dbReference>
<dbReference type="SUPFAM" id="SSF55729">
    <property type="entry name" value="Acyl-CoA N-acyltransferases (Nat)"/>
    <property type="match status" value="1"/>
</dbReference>
<dbReference type="InterPro" id="IPR000182">
    <property type="entry name" value="GNAT_dom"/>
</dbReference>
<feature type="domain" description="N-acetyltransferase" evidence="3">
    <location>
        <begin position="2"/>
        <end position="149"/>
    </location>
</feature>
<proteinExistence type="predicted"/>
<dbReference type="RefSeq" id="WP_012918863.1">
    <property type="nucleotide sequence ID" value="NC_013729.1"/>
</dbReference>
<dbReference type="Gene3D" id="3.40.630.30">
    <property type="match status" value="1"/>
</dbReference>
<evidence type="ECO:0000259" key="3">
    <source>
        <dbReference type="PROSITE" id="PS51186"/>
    </source>
</evidence>
<dbReference type="PANTHER" id="PTHR43877">
    <property type="entry name" value="AMINOALKYLPHOSPHONATE N-ACETYLTRANSFERASE-RELATED-RELATED"/>
    <property type="match status" value="1"/>
</dbReference>
<dbReference type="HOGENOM" id="CLU_1747236_0_0_11"/>
<evidence type="ECO:0000313" key="4">
    <source>
        <dbReference type="EMBL" id="ADB30307.1"/>
    </source>
</evidence>
<dbReference type="AlphaFoldDB" id="D2Q2X6"/>
<reference evidence="5" key="1">
    <citation type="submission" date="2009-09" db="EMBL/GenBank/DDBJ databases">
        <title>The complete genome of Kribbella flavida DSM 17836.</title>
        <authorList>
            <consortium name="US DOE Joint Genome Institute (JGI-PGF)"/>
            <person name="Lucas S."/>
            <person name="Copeland A."/>
            <person name="Lapidus A."/>
            <person name="Glavina del Rio T."/>
            <person name="Dalin E."/>
            <person name="Tice H."/>
            <person name="Bruce D."/>
            <person name="Goodwin L."/>
            <person name="Pitluck S."/>
            <person name="Kyrpides N."/>
            <person name="Mavromatis K."/>
            <person name="Ivanova N."/>
            <person name="Saunders E."/>
            <person name="Brettin T."/>
            <person name="Detter J.C."/>
            <person name="Han C."/>
            <person name="Larimer F."/>
            <person name="Land M."/>
            <person name="Hauser L."/>
            <person name="Markowitz V."/>
            <person name="Cheng J.-F."/>
            <person name="Hugenholtz P."/>
            <person name="Woyke T."/>
            <person name="Wu D."/>
            <person name="Pukall R."/>
            <person name="Klenk H.-P."/>
            <person name="Eisen J.A."/>
        </authorList>
    </citation>
    <scope>NUCLEOTIDE SEQUENCE [LARGE SCALE GENOMIC DNA]</scope>
    <source>
        <strain evidence="5">DSM 17836 / JCM 10339 / NBRC 14399</strain>
    </source>
</reference>
<keyword evidence="2" id="KW-0012">Acyltransferase</keyword>
<keyword evidence="5" id="KW-1185">Reference proteome</keyword>
<dbReference type="PANTHER" id="PTHR43877:SF2">
    <property type="entry name" value="AMINOALKYLPHOSPHONATE N-ACETYLTRANSFERASE-RELATED"/>
    <property type="match status" value="1"/>
</dbReference>
<dbReference type="STRING" id="479435.Kfla_1204"/>
<reference evidence="4 5" key="2">
    <citation type="journal article" date="2010" name="Stand. Genomic Sci.">
        <title>Complete genome sequence of Kribbella flavida type strain (IFO 14399).</title>
        <authorList>
            <person name="Pukall R."/>
            <person name="Lapidus A."/>
            <person name="Glavina Del Rio T."/>
            <person name="Copeland A."/>
            <person name="Tice H."/>
            <person name="Cheng J.-F."/>
            <person name="Lucas S."/>
            <person name="Chen F."/>
            <person name="Nolan M."/>
            <person name="LaButti K."/>
            <person name="Pati A."/>
            <person name="Ivanova N."/>
            <person name="Mavrommatis K."/>
            <person name="Mikhailova N."/>
            <person name="Pitluck S."/>
            <person name="Bruce D."/>
            <person name="Goodwin L."/>
            <person name="Land M."/>
            <person name="Hauser L."/>
            <person name="Chang Y.-J."/>
            <person name="Jeffries C.D."/>
            <person name="Chen A."/>
            <person name="Palaniappan K."/>
            <person name="Chain P."/>
            <person name="Rohde M."/>
            <person name="Goeker M."/>
            <person name="Bristow J."/>
            <person name="Eisen J.A."/>
            <person name="Markowitz V."/>
            <person name="Hugenholtz P."/>
            <person name="Kyrpides N.C."/>
            <person name="Klenk H.-P."/>
            <person name="Brettin T."/>
        </authorList>
    </citation>
    <scope>NUCLEOTIDE SEQUENCE [LARGE SCALE GENOMIC DNA]</scope>
    <source>
        <strain evidence="5">DSM 17836 / JCM 10339 / NBRC 14399</strain>
    </source>
</reference>
<dbReference type="InterPro" id="IPR050832">
    <property type="entry name" value="Bact_Acetyltransf"/>
</dbReference>
<evidence type="ECO:0000256" key="1">
    <source>
        <dbReference type="ARBA" id="ARBA00022679"/>
    </source>
</evidence>
<sequence>MPTVRHATPADIPQLVDAYDWLFAPPGLKPPHWDPVVAADRLTRVIAGPRTAVLVATEQDQVVGFCTLYLDIESVRFGQRCWLEDLAVSPTQRSTGVGTTLLTTAHQWAASNGADHLELDSANTRTDAHRFYHRHNPGALSTTFSWHLA</sequence>
<dbReference type="EMBL" id="CP001736">
    <property type="protein sequence ID" value="ADB30307.1"/>
    <property type="molecule type" value="Genomic_DNA"/>
</dbReference>
<dbReference type="KEGG" id="kfl:Kfla_1204"/>
<dbReference type="PROSITE" id="PS51186">
    <property type="entry name" value="GNAT"/>
    <property type="match status" value="1"/>
</dbReference>
<organism evidence="4 5">
    <name type="scientific">Kribbella flavida (strain DSM 17836 / JCM 10339 / NBRC 14399)</name>
    <dbReference type="NCBI Taxonomy" id="479435"/>
    <lineage>
        <taxon>Bacteria</taxon>
        <taxon>Bacillati</taxon>
        <taxon>Actinomycetota</taxon>
        <taxon>Actinomycetes</taxon>
        <taxon>Propionibacteriales</taxon>
        <taxon>Kribbellaceae</taxon>
        <taxon>Kribbella</taxon>
    </lineage>
</organism>
<dbReference type="Pfam" id="PF00583">
    <property type="entry name" value="Acetyltransf_1"/>
    <property type="match status" value="1"/>
</dbReference>
<dbReference type="GO" id="GO:0016747">
    <property type="term" value="F:acyltransferase activity, transferring groups other than amino-acyl groups"/>
    <property type="evidence" value="ECO:0007669"/>
    <property type="project" value="InterPro"/>
</dbReference>
<keyword evidence="1 4" id="KW-0808">Transferase</keyword>
<evidence type="ECO:0000256" key="2">
    <source>
        <dbReference type="ARBA" id="ARBA00023315"/>
    </source>
</evidence>
<evidence type="ECO:0000313" key="5">
    <source>
        <dbReference type="Proteomes" id="UP000007967"/>
    </source>
</evidence>
<accession>D2Q2X6</accession>
<dbReference type="InterPro" id="IPR016181">
    <property type="entry name" value="Acyl_CoA_acyltransferase"/>
</dbReference>
<dbReference type="Proteomes" id="UP000007967">
    <property type="component" value="Chromosome"/>
</dbReference>
<dbReference type="eggNOG" id="COG0456">
    <property type="taxonomic scope" value="Bacteria"/>
</dbReference>
<protein>
    <submittedName>
        <fullName evidence="4">GCN5-related N-acetyltransferase</fullName>
    </submittedName>
</protein>
<gene>
    <name evidence="4" type="ordered locus">Kfla_1204</name>
</gene>
<name>D2Q2X6_KRIFD</name>
<dbReference type="OrthoDB" id="9805924at2"/>